<comment type="caution">
    <text evidence="8">The sequence shown here is derived from an EMBL/GenBank/DDBJ whole genome shotgun (WGS) entry which is preliminary data.</text>
</comment>
<dbReference type="Gene3D" id="3.40.30.10">
    <property type="entry name" value="Glutaredoxin"/>
    <property type="match status" value="1"/>
</dbReference>
<dbReference type="InterPro" id="IPR007741">
    <property type="entry name" value="Ribosomal_mL43/mS25/NADH_DH"/>
</dbReference>
<dbReference type="Proteomes" id="UP000238350">
    <property type="component" value="Unassembled WGS sequence"/>
</dbReference>
<protein>
    <recommendedName>
        <fullName evidence="6">Large ribosomal subunit protein mL43</fullName>
    </recommendedName>
</protein>
<dbReference type="GO" id="GO:0032543">
    <property type="term" value="P:mitochondrial translation"/>
    <property type="evidence" value="ECO:0007669"/>
    <property type="project" value="InterPro"/>
</dbReference>
<dbReference type="OrthoDB" id="88at2759"/>
<comment type="subcellular location">
    <subcellularLocation>
        <location evidence="1">Mitochondrion</location>
    </subcellularLocation>
</comment>
<dbReference type="Pfam" id="PF05047">
    <property type="entry name" value="L51_S25_CI-B8"/>
    <property type="match status" value="1"/>
</dbReference>
<comment type="similarity">
    <text evidence="2">Belongs to the mitochondrion-specific ribosomal protein mL43 family.</text>
</comment>
<sequence length="140" mass="15948">MPVQPAKFIQSTFRNGVGSFVQPCTKIVLRYCNWGGSSRGMRKLLNENIRQIAAENPEIEVVVQKKSGHPIVQGFYANGNIKSVCVRNYEPSKILEKISVVRNSSGEKLRKYNRAVESKNESVRGIWSPFHVDAEHRYRI</sequence>
<organism evidence="8 9">
    <name type="scientific">Wickerhamiella sorbophila</name>
    <dbReference type="NCBI Taxonomy" id="45607"/>
    <lineage>
        <taxon>Eukaryota</taxon>
        <taxon>Fungi</taxon>
        <taxon>Dikarya</taxon>
        <taxon>Ascomycota</taxon>
        <taxon>Saccharomycotina</taxon>
        <taxon>Dipodascomycetes</taxon>
        <taxon>Dipodascales</taxon>
        <taxon>Trichomonascaceae</taxon>
        <taxon>Wickerhamiella</taxon>
    </lineage>
</organism>
<name>A0A2T0FMT3_9ASCO</name>
<keyword evidence="4" id="KW-0496">Mitochondrion</keyword>
<dbReference type="GO" id="GO:0003735">
    <property type="term" value="F:structural constituent of ribosome"/>
    <property type="evidence" value="ECO:0007669"/>
    <property type="project" value="InterPro"/>
</dbReference>
<gene>
    <name evidence="8" type="ORF">B9G98_03928</name>
</gene>
<evidence type="ECO:0000256" key="4">
    <source>
        <dbReference type="ARBA" id="ARBA00023128"/>
    </source>
</evidence>
<evidence type="ECO:0000256" key="3">
    <source>
        <dbReference type="ARBA" id="ARBA00022980"/>
    </source>
</evidence>
<evidence type="ECO:0000313" key="9">
    <source>
        <dbReference type="Proteomes" id="UP000238350"/>
    </source>
</evidence>
<evidence type="ECO:0000256" key="5">
    <source>
        <dbReference type="ARBA" id="ARBA00023274"/>
    </source>
</evidence>
<feature type="domain" description="Ribosomal protein/NADH dehydrogenase" evidence="7">
    <location>
        <begin position="33"/>
        <end position="105"/>
    </location>
</feature>
<keyword evidence="9" id="KW-1185">Reference proteome</keyword>
<evidence type="ECO:0000256" key="1">
    <source>
        <dbReference type="ARBA" id="ARBA00004173"/>
    </source>
</evidence>
<dbReference type="STRING" id="45607.A0A2T0FMT3"/>
<dbReference type="PANTHER" id="PTHR21396:SF2">
    <property type="entry name" value="LARGE RIBOSOMAL SUBUNIT PROTEIN ML43"/>
    <property type="match status" value="1"/>
</dbReference>
<dbReference type="InterPro" id="IPR039927">
    <property type="entry name" value="Ribosomal_mL43"/>
</dbReference>
<dbReference type="GO" id="GO:0005762">
    <property type="term" value="C:mitochondrial large ribosomal subunit"/>
    <property type="evidence" value="ECO:0007669"/>
    <property type="project" value="TreeGrafter"/>
</dbReference>
<proteinExistence type="inferred from homology"/>
<evidence type="ECO:0000256" key="6">
    <source>
        <dbReference type="ARBA" id="ARBA00035188"/>
    </source>
</evidence>
<dbReference type="EMBL" id="NDIQ01000022">
    <property type="protein sequence ID" value="PRT56308.1"/>
    <property type="molecule type" value="Genomic_DNA"/>
</dbReference>
<dbReference type="AlphaFoldDB" id="A0A2T0FMT3"/>
<dbReference type="InterPro" id="IPR036249">
    <property type="entry name" value="Thioredoxin-like_sf"/>
</dbReference>
<keyword evidence="3 8" id="KW-0689">Ribosomal protein</keyword>
<evidence type="ECO:0000313" key="8">
    <source>
        <dbReference type="EMBL" id="PRT56308.1"/>
    </source>
</evidence>
<evidence type="ECO:0000259" key="7">
    <source>
        <dbReference type="SMART" id="SM00916"/>
    </source>
</evidence>
<dbReference type="PANTHER" id="PTHR21396">
    <property type="entry name" value="39S RIBOSOMAL PROTEIN L43"/>
    <property type="match status" value="1"/>
</dbReference>
<evidence type="ECO:0000256" key="2">
    <source>
        <dbReference type="ARBA" id="ARBA00006073"/>
    </source>
</evidence>
<dbReference type="SMART" id="SM00916">
    <property type="entry name" value="L51_S25_CI-B8"/>
    <property type="match status" value="1"/>
</dbReference>
<accession>A0A2T0FMT3</accession>
<dbReference type="SUPFAM" id="SSF52833">
    <property type="entry name" value="Thioredoxin-like"/>
    <property type="match status" value="1"/>
</dbReference>
<reference evidence="8 9" key="1">
    <citation type="submission" date="2017-04" db="EMBL/GenBank/DDBJ databases">
        <title>Genome sequencing of [Candida] sorbophila.</title>
        <authorList>
            <person name="Ahn J.O."/>
        </authorList>
    </citation>
    <scope>NUCLEOTIDE SEQUENCE [LARGE SCALE GENOMIC DNA]</scope>
    <source>
        <strain evidence="8 9">DS02</strain>
    </source>
</reference>
<keyword evidence="5" id="KW-0687">Ribonucleoprotein</keyword>
<dbReference type="RefSeq" id="XP_024666253.1">
    <property type="nucleotide sequence ID" value="XM_024810485.1"/>
</dbReference>
<dbReference type="GeneID" id="36517676"/>